<feature type="compositionally biased region" description="Basic residues" evidence="1">
    <location>
        <begin position="114"/>
        <end position="123"/>
    </location>
</feature>
<evidence type="ECO:0000313" key="2">
    <source>
        <dbReference type="EMBL" id="VFU52945.1"/>
    </source>
</evidence>
<name>A0A6N2MJ73_SALVM</name>
<dbReference type="EMBL" id="CAADRP010001809">
    <property type="protein sequence ID" value="VFU52945.1"/>
    <property type="molecule type" value="Genomic_DNA"/>
</dbReference>
<dbReference type="AlphaFoldDB" id="A0A6N2MJ73"/>
<organism evidence="2">
    <name type="scientific">Salix viminalis</name>
    <name type="common">Common osier</name>
    <name type="synonym">Basket willow</name>
    <dbReference type="NCBI Taxonomy" id="40686"/>
    <lineage>
        <taxon>Eukaryota</taxon>
        <taxon>Viridiplantae</taxon>
        <taxon>Streptophyta</taxon>
        <taxon>Embryophyta</taxon>
        <taxon>Tracheophyta</taxon>
        <taxon>Spermatophyta</taxon>
        <taxon>Magnoliopsida</taxon>
        <taxon>eudicotyledons</taxon>
        <taxon>Gunneridae</taxon>
        <taxon>Pentapetalae</taxon>
        <taxon>rosids</taxon>
        <taxon>fabids</taxon>
        <taxon>Malpighiales</taxon>
        <taxon>Salicaceae</taxon>
        <taxon>Saliceae</taxon>
        <taxon>Salix</taxon>
    </lineage>
</organism>
<feature type="region of interest" description="Disordered" evidence="1">
    <location>
        <begin position="34"/>
        <end position="131"/>
    </location>
</feature>
<feature type="compositionally biased region" description="Basic and acidic residues" evidence="1">
    <location>
        <begin position="89"/>
        <end position="113"/>
    </location>
</feature>
<protein>
    <submittedName>
        <fullName evidence="2">Uncharacterized protein</fullName>
    </submittedName>
</protein>
<feature type="compositionally biased region" description="Basic and acidic residues" evidence="1">
    <location>
        <begin position="59"/>
        <end position="72"/>
    </location>
</feature>
<evidence type="ECO:0000256" key="1">
    <source>
        <dbReference type="SAM" id="MobiDB-lite"/>
    </source>
</evidence>
<reference evidence="2" key="1">
    <citation type="submission" date="2019-03" db="EMBL/GenBank/DDBJ databases">
        <authorList>
            <person name="Mank J."/>
            <person name="Almeida P."/>
        </authorList>
    </citation>
    <scope>NUCLEOTIDE SEQUENCE</scope>
    <source>
        <strain evidence="2">78183</strain>
    </source>
</reference>
<accession>A0A6N2MJ73</accession>
<sequence length="131" mass="15064">MHNPVKNSKGLKLVHGILLKSEVMNIGAEESTFHTIHAPNKDNALTNNKTASINKKHKEQTSKAERRHEDASKSCSNMLQPAEKNLQNKTERIREIPRDMKREEKKQARDSSKPNHKNNRKQTKKGDIYET</sequence>
<gene>
    <name evidence="2" type="ORF">SVIM_LOCUS366398</name>
</gene>
<feature type="compositionally biased region" description="Polar residues" evidence="1">
    <location>
        <begin position="43"/>
        <end position="53"/>
    </location>
</feature>
<proteinExistence type="predicted"/>